<sequence length="372" mass="41777">GPVKDGLLLVVPGDGTYTECQLKDSNLGCHRITTISTNTQGDMSYQNKDMKHHIEKEAPLKHNDDSSTRNKSNIAGYSSLQDATRQLVMPLSAGVNSLPESQWWGGNITTHTWGVTFTLWHTFQHPGMYQVLVVFTEKSSLHPTWTKLKSVQVQDIFTIWTGHSHVLLLDNNTTGARASAFALLHPMACSKDDTHWQWDFHDDHHDGVNVQVTLLNDTSTLEEWQQMEFDEFEELQKEMIDTVQLNGKMMENLNTGVWSQHVYHRAGTYDLTVAADCQGEAIGSKTIRDAFMVVKPITGIYISVLGMDEELALKFSIRNNSTVCSTSPVVLSVTVEEGSHLQEMRLHFGDRNSTIVKHKNLTIASPLAWNVQ</sequence>
<accession>A0AAV2RRE8</accession>
<feature type="non-terminal residue" evidence="1">
    <location>
        <position position="372"/>
    </location>
</feature>
<comment type="caution">
    <text evidence="1">The sequence shown here is derived from an EMBL/GenBank/DDBJ whole genome shotgun (WGS) entry which is preliminary data.</text>
</comment>
<dbReference type="EMBL" id="CAXKWB010027068">
    <property type="protein sequence ID" value="CAL4131248.1"/>
    <property type="molecule type" value="Genomic_DNA"/>
</dbReference>
<evidence type="ECO:0000313" key="1">
    <source>
        <dbReference type="EMBL" id="CAL4131248.1"/>
    </source>
</evidence>
<keyword evidence="2" id="KW-1185">Reference proteome</keyword>
<dbReference type="AlphaFoldDB" id="A0AAV2RRE8"/>
<protein>
    <submittedName>
        <fullName evidence="1">Uncharacterized protein</fullName>
    </submittedName>
</protein>
<evidence type="ECO:0000313" key="2">
    <source>
        <dbReference type="Proteomes" id="UP001497623"/>
    </source>
</evidence>
<organism evidence="1 2">
    <name type="scientific">Meganyctiphanes norvegica</name>
    <name type="common">Northern krill</name>
    <name type="synonym">Thysanopoda norvegica</name>
    <dbReference type="NCBI Taxonomy" id="48144"/>
    <lineage>
        <taxon>Eukaryota</taxon>
        <taxon>Metazoa</taxon>
        <taxon>Ecdysozoa</taxon>
        <taxon>Arthropoda</taxon>
        <taxon>Crustacea</taxon>
        <taxon>Multicrustacea</taxon>
        <taxon>Malacostraca</taxon>
        <taxon>Eumalacostraca</taxon>
        <taxon>Eucarida</taxon>
        <taxon>Euphausiacea</taxon>
        <taxon>Euphausiidae</taxon>
        <taxon>Meganyctiphanes</taxon>
    </lineage>
</organism>
<gene>
    <name evidence="1" type="ORF">MNOR_LOCUS26719</name>
</gene>
<feature type="non-terminal residue" evidence="1">
    <location>
        <position position="1"/>
    </location>
</feature>
<reference evidence="1 2" key="1">
    <citation type="submission" date="2024-05" db="EMBL/GenBank/DDBJ databases">
        <authorList>
            <person name="Wallberg A."/>
        </authorList>
    </citation>
    <scope>NUCLEOTIDE SEQUENCE [LARGE SCALE GENOMIC DNA]</scope>
</reference>
<dbReference type="Proteomes" id="UP001497623">
    <property type="component" value="Unassembled WGS sequence"/>
</dbReference>
<proteinExistence type="predicted"/>
<name>A0AAV2RRE8_MEGNR</name>